<evidence type="ECO:0000256" key="1">
    <source>
        <dbReference type="SAM" id="MobiDB-lite"/>
    </source>
</evidence>
<reference evidence="3 4" key="1">
    <citation type="submission" date="2018-08" db="EMBL/GenBank/DDBJ databases">
        <title>Proposal of Muricauda 72 sp.nov. and Muricauda NH166 sp.nov., isolated from seawater.</title>
        <authorList>
            <person name="Cheng H."/>
            <person name="Wu Y.-H."/>
            <person name="Guo L.-L."/>
            <person name="Xu X.-W."/>
        </authorList>
    </citation>
    <scope>NUCLEOTIDE SEQUENCE [LARGE SCALE GENOMIC DNA]</scope>
    <source>
        <strain evidence="3 4">72</strain>
    </source>
</reference>
<keyword evidence="2" id="KW-1133">Transmembrane helix</keyword>
<evidence type="ECO:0000313" key="3">
    <source>
        <dbReference type="EMBL" id="RIV45611.1"/>
    </source>
</evidence>
<dbReference type="EMBL" id="QXFI01000016">
    <property type="protein sequence ID" value="RIV45611.1"/>
    <property type="molecule type" value="Genomic_DNA"/>
</dbReference>
<feature type="compositionally biased region" description="Pro residues" evidence="1">
    <location>
        <begin position="96"/>
        <end position="109"/>
    </location>
</feature>
<proteinExistence type="predicted"/>
<protein>
    <submittedName>
        <fullName evidence="3">Uncharacterized protein</fullName>
    </submittedName>
</protein>
<comment type="caution">
    <text evidence="3">The sequence shown here is derived from an EMBL/GenBank/DDBJ whole genome shotgun (WGS) entry which is preliminary data.</text>
</comment>
<name>A0A3A1NLL3_9FLAO</name>
<evidence type="ECO:0000313" key="4">
    <source>
        <dbReference type="Proteomes" id="UP000266691"/>
    </source>
</evidence>
<evidence type="ECO:0000256" key="2">
    <source>
        <dbReference type="SAM" id="Phobius"/>
    </source>
</evidence>
<gene>
    <name evidence="3" type="ORF">D2V05_06170</name>
</gene>
<keyword evidence="2" id="KW-0472">Membrane</keyword>
<dbReference type="Proteomes" id="UP000266691">
    <property type="component" value="Unassembled WGS sequence"/>
</dbReference>
<keyword evidence="2" id="KW-0812">Transmembrane</keyword>
<accession>A0A3A1NLL3</accession>
<organism evidence="3 4">
    <name type="scientific">Flagellimonas pelagia</name>
    <dbReference type="NCBI Taxonomy" id="2306998"/>
    <lineage>
        <taxon>Bacteria</taxon>
        <taxon>Pseudomonadati</taxon>
        <taxon>Bacteroidota</taxon>
        <taxon>Flavobacteriia</taxon>
        <taxon>Flavobacteriales</taxon>
        <taxon>Flavobacteriaceae</taxon>
        <taxon>Flagellimonas</taxon>
    </lineage>
</organism>
<feature type="region of interest" description="Disordered" evidence="1">
    <location>
        <begin position="89"/>
        <end position="109"/>
    </location>
</feature>
<sequence length="109" mass="12398">MARWKVARSTAYSFHFPKTKEVLQHSRVAEKLNKQFWENPGRPPLCQIFKANIMRRVYIALAAVFLNMFLFSCTQDDVADTEMLYHTVATEGDDSNPPPPPPPPPPPGE</sequence>
<feature type="transmembrane region" description="Helical" evidence="2">
    <location>
        <begin position="57"/>
        <end position="74"/>
    </location>
</feature>
<dbReference type="AlphaFoldDB" id="A0A3A1NLL3"/>